<reference evidence="3" key="1">
    <citation type="submission" date="2022-12" db="EMBL/GenBank/DDBJ databases">
        <title>Paraconexibacter alkalitolerans sp. nov. and Baekduia alba sp. nov., isolated from soil and emended description of the genera Paraconexibacter (Chun et al., 2020) and Baekduia (An et al., 2020).</title>
        <authorList>
            <person name="Vieira S."/>
            <person name="Huber K.J."/>
            <person name="Geppert A."/>
            <person name="Wolf J."/>
            <person name="Neumann-Schaal M."/>
            <person name="Muesken M."/>
            <person name="Overmann J."/>
        </authorList>
    </citation>
    <scope>NUCLEOTIDE SEQUENCE</scope>
    <source>
        <strain evidence="3">AEG42_29</strain>
    </source>
</reference>
<dbReference type="CDD" id="cd07067">
    <property type="entry name" value="HP_PGM_like"/>
    <property type="match status" value="1"/>
</dbReference>
<accession>A0AAU7AZM1</accession>
<dbReference type="GO" id="GO:0070297">
    <property type="term" value="P:regulation of phosphorelay signal transduction system"/>
    <property type="evidence" value="ECO:0007669"/>
    <property type="project" value="TreeGrafter"/>
</dbReference>
<dbReference type="KEGG" id="parq:DSM112329_04060"/>
<dbReference type="GO" id="GO:0101006">
    <property type="term" value="F:protein histidine phosphatase activity"/>
    <property type="evidence" value="ECO:0007669"/>
    <property type="project" value="TreeGrafter"/>
</dbReference>
<feature type="binding site" evidence="2">
    <location>
        <position position="71"/>
    </location>
    <ligand>
        <name>substrate</name>
    </ligand>
</feature>
<evidence type="ECO:0000256" key="2">
    <source>
        <dbReference type="PIRSR" id="PIRSR613078-2"/>
    </source>
</evidence>
<name>A0AAU7AZM1_9ACTN</name>
<evidence type="ECO:0000313" key="3">
    <source>
        <dbReference type="EMBL" id="XAY07180.1"/>
    </source>
</evidence>
<dbReference type="InterPro" id="IPR013078">
    <property type="entry name" value="His_Pase_superF_clade-1"/>
</dbReference>
<dbReference type="AlphaFoldDB" id="A0AAU7AZM1"/>
<evidence type="ECO:0000256" key="1">
    <source>
        <dbReference type="PIRSR" id="PIRSR613078-1"/>
    </source>
</evidence>
<dbReference type="PIRSF" id="PIRSF000709">
    <property type="entry name" value="6PFK_2-Ptase"/>
    <property type="match status" value="1"/>
</dbReference>
<keyword evidence="3" id="KW-0378">Hydrolase</keyword>
<dbReference type="GO" id="GO:0003993">
    <property type="term" value="F:acid phosphatase activity"/>
    <property type="evidence" value="ECO:0007669"/>
    <property type="project" value="UniProtKB-EC"/>
</dbReference>
<organism evidence="3">
    <name type="scientific">Paraconexibacter sp. AEG42_29</name>
    <dbReference type="NCBI Taxonomy" id="2997339"/>
    <lineage>
        <taxon>Bacteria</taxon>
        <taxon>Bacillati</taxon>
        <taxon>Actinomycetota</taxon>
        <taxon>Thermoleophilia</taxon>
        <taxon>Solirubrobacterales</taxon>
        <taxon>Paraconexibacteraceae</taxon>
        <taxon>Paraconexibacter</taxon>
    </lineage>
</organism>
<proteinExistence type="predicted"/>
<protein>
    <submittedName>
        <fullName evidence="3">Acid phosphatase</fullName>
        <ecNumber evidence="3">3.1.3.2</ecNumber>
    </submittedName>
</protein>
<gene>
    <name evidence="3" type="primary">gpm2</name>
    <name evidence="3" type="ORF">DSM112329_04060</name>
</gene>
<dbReference type="SUPFAM" id="SSF53254">
    <property type="entry name" value="Phosphoglycerate mutase-like"/>
    <property type="match status" value="1"/>
</dbReference>
<dbReference type="PANTHER" id="PTHR48100:SF15">
    <property type="entry name" value="SEDOHEPTULOSE 1,7-BISPHOSPHATASE"/>
    <property type="match status" value="1"/>
</dbReference>
<feature type="active site" description="Tele-phosphohistidine intermediate" evidence="1">
    <location>
        <position position="22"/>
    </location>
</feature>
<dbReference type="SMART" id="SM00855">
    <property type="entry name" value="PGAM"/>
    <property type="match status" value="1"/>
</dbReference>
<dbReference type="InterPro" id="IPR029033">
    <property type="entry name" value="His_PPase_superfam"/>
</dbReference>
<dbReference type="InterPro" id="IPR050275">
    <property type="entry name" value="PGM_Phosphatase"/>
</dbReference>
<dbReference type="EC" id="3.1.3.2" evidence="3"/>
<dbReference type="EMBL" id="CP114014">
    <property type="protein sequence ID" value="XAY07180.1"/>
    <property type="molecule type" value="Genomic_DNA"/>
</dbReference>
<feature type="binding site" evidence="2">
    <location>
        <begin position="34"/>
        <end position="35"/>
    </location>
    <ligand>
        <name>substrate</name>
    </ligand>
</feature>
<sequence length="202" mass="21693">MTQEDDARDQPLPKGEVWLIRHAATEWSVAGRHTGRTDIPLTDDGRAAARALAPRLAGQTFAAVRCSPLGRARETATLAGIDLGTPRTTFDDDLLEWDYGDYEGITTPQIREQRPGWFLWADGCPGGEDADDVGARVDRVIDAACAVDGDVLLVAHGHVLRVLGARWLGLPAAAGAHLILDTGGICVLGQERGVRAIRRWGA</sequence>
<feature type="active site" description="Proton donor/acceptor" evidence="1">
    <location>
        <position position="96"/>
    </location>
</feature>
<dbReference type="PANTHER" id="PTHR48100">
    <property type="entry name" value="BROAD-SPECIFICITY PHOSPHATASE YOR283W-RELATED"/>
    <property type="match status" value="1"/>
</dbReference>
<dbReference type="RefSeq" id="WP_354698386.1">
    <property type="nucleotide sequence ID" value="NZ_CP114014.1"/>
</dbReference>
<dbReference type="Pfam" id="PF00300">
    <property type="entry name" value="His_Phos_1"/>
    <property type="match status" value="1"/>
</dbReference>
<feature type="binding site" evidence="2">
    <location>
        <begin position="96"/>
        <end position="99"/>
    </location>
    <ligand>
        <name>substrate</name>
    </ligand>
</feature>
<dbReference type="Gene3D" id="3.40.50.1240">
    <property type="entry name" value="Phosphoglycerate mutase-like"/>
    <property type="match status" value="1"/>
</dbReference>